<proteinExistence type="predicted"/>
<evidence type="ECO:0000256" key="1">
    <source>
        <dbReference type="SAM" id="MobiDB-lite"/>
    </source>
</evidence>
<feature type="transmembrane region" description="Helical" evidence="2">
    <location>
        <begin position="1350"/>
        <end position="1371"/>
    </location>
</feature>
<feature type="transmembrane region" description="Helical" evidence="2">
    <location>
        <begin position="1162"/>
        <end position="1185"/>
    </location>
</feature>
<feature type="transmembrane region" description="Helical" evidence="2">
    <location>
        <begin position="1131"/>
        <end position="1150"/>
    </location>
</feature>
<accession>A0A1S1P1G5</accession>
<sequence length="1377" mass="152267">MNNKSKSSEGSLSQFEQGFIEAIESARVFVPPDCGDDVVIRADLIRKILLNIDVARDSDSPHSIKVTSFGIRIGCATATAPAGKSGWHNAPRTRIEGVLDLAGLGPFSNGQPIYLELEWCDFDHYIDLSNATLSHLSLCGSRFGALRLDNARIEGALDLRQCGPRAKELNTSRGGTTDQSQTWPFAGNPFLFDDQKEDIGWVGASATPSLLATDEALSPCIVRARDARIAGSILMDCSDFCHEQDSCSALPPSREPLKSALDFNGMQVEGHIQLQQSAVIGTFNLASARIGGDVWLSGSRLLTHNPTESPKALNLQHTRIGGLLAMRVIDSGPDHRQDFERNIVFGQIFGIGLQAGSIWFECGLFVTGLTQREPAFLFFKAANIAESVRFGPYHSSGQESVGADWCRIEGALFLEDITIGGTLQVGRVNGYNSNKSQTSGHEENAPAGHYVSQFDLNKSASCWINARQATIRQDINIMYSQLGDSTHQGNSYAPPAIDAYKASISTGFRIDIKSQCHGLILLNHASVHLGVSIACNVQGACQKNSRTPIAVDLSETEVLGNIDIGTDGSNRTGSANRCDNQITLKGSLLLANTRVHGSVLIGKVKFEFDTKASEATPIPELDEHFTYRQGVSFADADIAGALEVGEIEWSLSNSSDSADANNETENTEPYQSLTKYCRDDKYKMAVFRLPFYKDVLLIEILNPEESKVRRILWDKQNRVDSAGTAAFVVIDGSAAPIHALNGRLGTYDVMREDSQKSRLRLDERAKCEAYLAFFCDSIQADDGPFKIQEFLNIDDATNQLKRTLSPKDNPELSTVIRARLLYGEHVFNASFELDYRGRVAMLEDNPIGEEKGTPNDEFSGFWRPILDNRFTAFDYRSHESSGRYHLHRLRFALTQARLRSQIKQRFTTPYCDLRRDQSAVALNLQGLKCGSLKDDFGRNWHLGTHRVILQAAGIHIDRLEAATASQSQDYNSLSPGTGSKPAHTGSLGKHFDDKASKGAGSYSPKEHTRRLIWLTHQTPFQPKRGDHDYLRGVGRMVKKLLPLVKWPSRMMRWYRTFDKKSFIPQVYDRFALAHIEAGEVSQGYEILREKKDIASAIRLRGTVRLWWGRSFARCDTHSENQPERKSRRIPYGFLLLALGVIALLVQATLLEPGSTWESVLIYMAWTCLLLALWPVLEAIFMLLFSVGFQYGLSARRALLTFGLCILFGAVMTHIGRTGSLFPPADWADLAHGELAPGIAIVLDVPYQAQAQGIAPITSVYTSNSVLESRLEPRIAGETLIARALPCNPGIDGLFGHLLNNFVYALDNFVPLIDLNHARHCSIRKPAARADGTLNQEESTAYYAAWYLGKALYIALGWIVTSLMLLTVSGIMKRDLER</sequence>
<dbReference type="RefSeq" id="WP_070975974.1">
    <property type="nucleotide sequence ID" value="NZ_CP043420.1"/>
</dbReference>
<evidence type="ECO:0000313" key="4">
    <source>
        <dbReference type="Proteomes" id="UP000322553"/>
    </source>
</evidence>
<gene>
    <name evidence="3" type="ORF">FY550_04430</name>
</gene>
<reference evidence="3 4" key="1">
    <citation type="submission" date="2019-08" db="EMBL/GenBank/DDBJ databases">
        <title>Complete genome sequence of Kushneria sp. YCWA18, a halophilic phosphate-solubilizing bacterium isolated from Daqiao saltern in China.</title>
        <authorList>
            <person name="Du G.-X."/>
            <person name="Qu L.-Y."/>
        </authorList>
    </citation>
    <scope>NUCLEOTIDE SEQUENCE [LARGE SCALE GENOMIC DNA]</scope>
    <source>
        <strain evidence="3 4">YCWA18</strain>
    </source>
</reference>
<feature type="transmembrane region" description="Helical" evidence="2">
    <location>
        <begin position="1197"/>
        <end position="1215"/>
    </location>
</feature>
<keyword evidence="2" id="KW-0812">Transmembrane</keyword>
<feature type="compositionally biased region" description="Polar residues" evidence="1">
    <location>
        <begin position="967"/>
        <end position="977"/>
    </location>
</feature>
<keyword evidence="4" id="KW-1185">Reference proteome</keyword>
<organism evidence="3 4">
    <name type="scientific">Kushneria phosphatilytica</name>
    <dbReference type="NCBI Taxonomy" id="657387"/>
    <lineage>
        <taxon>Bacteria</taxon>
        <taxon>Pseudomonadati</taxon>
        <taxon>Pseudomonadota</taxon>
        <taxon>Gammaproteobacteria</taxon>
        <taxon>Oceanospirillales</taxon>
        <taxon>Halomonadaceae</taxon>
        <taxon>Kushneria</taxon>
    </lineage>
</organism>
<evidence type="ECO:0000313" key="3">
    <source>
        <dbReference type="EMBL" id="QEL10457.1"/>
    </source>
</evidence>
<keyword evidence="2" id="KW-0472">Membrane</keyword>
<feature type="region of interest" description="Disordered" evidence="1">
    <location>
        <begin position="967"/>
        <end position="1004"/>
    </location>
</feature>
<evidence type="ECO:0000256" key="2">
    <source>
        <dbReference type="SAM" id="Phobius"/>
    </source>
</evidence>
<keyword evidence="2" id="KW-1133">Transmembrane helix</keyword>
<dbReference type="EMBL" id="CP043420">
    <property type="protein sequence ID" value="QEL10457.1"/>
    <property type="molecule type" value="Genomic_DNA"/>
</dbReference>
<name>A0A1S1P1G5_9GAMM</name>
<protein>
    <submittedName>
        <fullName evidence="3">Uncharacterized protein</fullName>
    </submittedName>
</protein>
<dbReference type="Proteomes" id="UP000322553">
    <property type="component" value="Chromosome"/>
</dbReference>
<dbReference type="KEGG" id="kuy:FY550_04430"/>